<gene>
    <name evidence="1" type="ORF">GRI40_13210</name>
</gene>
<reference evidence="1 2" key="1">
    <citation type="submission" date="2019-12" db="EMBL/GenBank/DDBJ databases">
        <title>Genomic-based taxomic classification of the family Erythrobacteraceae.</title>
        <authorList>
            <person name="Xu L."/>
        </authorList>
    </citation>
    <scope>NUCLEOTIDE SEQUENCE [LARGE SCALE GENOMIC DNA]</scope>
    <source>
        <strain evidence="1 2">100921-2</strain>
    </source>
</reference>
<keyword evidence="2" id="KW-1185">Reference proteome</keyword>
<dbReference type="AlphaFoldDB" id="A0A6I4TFQ1"/>
<protein>
    <submittedName>
        <fullName evidence="1">Uncharacterized protein</fullName>
    </submittedName>
</protein>
<sequence length="164" mass="17722">MDLPQSRRLDLPPFRPGDIRMQLARRLVRIAALALVIPLTACQGAPSSPHLITIAKPARAGEALIRGELAVVRGCVVMKGPRRNSTDLFDPGGTLLPSVEGLHDPHSGNDIPFGQRISGGGGFLRENAKGWPISNVERFYGVTIPAACPKDDIMRLRNMEVLEG</sequence>
<comment type="caution">
    <text evidence="1">The sequence shown here is derived from an EMBL/GenBank/DDBJ whole genome shotgun (WGS) entry which is preliminary data.</text>
</comment>
<accession>A0A6I4TFQ1</accession>
<dbReference type="Proteomes" id="UP000439522">
    <property type="component" value="Unassembled WGS sequence"/>
</dbReference>
<proteinExistence type="predicted"/>
<dbReference type="EMBL" id="WTZA01000002">
    <property type="protein sequence ID" value="MXO76171.1"/>
    <property type="molecule type" value="Genomic_DNA"/>
</dbReference>
<dbReference type="RefSeq" id="WP_160611975.1">
    <property type="nucleotide sequence ID" value="NZ_WTZA01000002.1"/>
</dbReference>
<name>A0A6I4TFQ1_9SPHN</name>
<evidence type="ECO:0000313" key="2">
    <source>
        <dbReference type="Proteomes" id="UP000439522"/>
    </source>
</evidence>
<organism evidence="1 2">
    <name type="scientific">Tsuneonella aeria</name>
    <dbReference type="NCBI Taxonomy" id="1837929"/>
    <lineage>
        <taxon>Bacteria</taxon>
        <taxon>Pseudomonadati</taxon>
        <taxon>Pseudomonadota</taxon>
        <taxon>Alphaproteobacteria</taxon>
        <taxon>Sphingomonadales</taxon>
        <taxon>Erythrobacteraceae</taxon>
        <taxon>Tsuneonella</taxon>
    </lineage>
</organism>
<dbReference type="OrthoDB" id="7433091at2"/>
<evidence type="ECO:0000313" key="1">
    <source>
        <dbReference type="EMBL" id="MXO76171.1"/>
    </source>
</evidence>